<dbReference type="AlphaFoldDB" id="A0A197JH55"/>
<reference evidence="1 2" key="1">
    <citation type="submission" date="2016-05" db="EMBL/GenBank/DDBJ databases">
        <title>Genome sequencing reveals origins of a unique bacterial endosymbiosis in the earliest lineages of terrestrial Fungi.</title>
        <authorList>
            <consortium name="DOE Joint Genome Institute"/>
            <person name="Uehling J."/>
            <person name="Gryganskyi A."/>
            <person name="Hameed K."/>
            <person name="Tschaplinski T."/>
            <person name="Misztal P."/>
            <person name="Wu S."/>
            <person name="Desiro A."/>
            <person name="Vande Pol N."/>
            <person name="Du Z.-Y."/>
            <person name="Zienkiewicz A."/>
            <person name="Zienkiewicz K."/>
            <person name="Morin E."/>
            <person name="Tisserant E."/>
            <person name="Splivallo R."/>
            <person name="Hainaut M."/>
            <person name="Henrissat B."/>
            <person name="Ohm R."/>
            <person name="Kuo A."/>
            <person name="Yan J."/>
            <person name="Lipzen A."/>
            <person name="Nolan M."/>
            <person name="Labutti K."/>
            <person name="Barry K."/>
            <person name="Goldstein A."/>
            <person name="Labbe J."/>
            <person name="Schadt C."/>
            <person name="Tuskan G."/>
            <person name="Grigoriev I."/>
            <person name="Martin F."/>
            <person name="Vilgalys R."/>
            <person name="Bonito G."/>
        </authorList>
    </citation>
    <scope>NUCLEOTIDE SEQUENCE [LARGE SCALE GENOMIC DNA]</scope>
    <source>
        <strain evidence="1 2">AG-77</strain>
    </source>
</reference>
<dbReference type="OrthoDB" id="2435099at2759"/>
<name>A0A197JH55_9FUNG</name>
<protein>
    <submittedName>
        <fullName evidence="1">Uncharacterized protein</fullName>
    </submittedName>
</protein>
<accession>A0A197JH55</accession>
<evidence type="ECO:0000313" key="1">
    <source>
        <dbReference type="EMBL" id="OAQ24323.1"/>
    </source>
</evidence>
<gene>
    <name evidence="1" type="ORF">K457DRAFT_24196</name>
</gene>
<dbReference type="EMBL" id="KV442096">
    <property type="protein sequence ID" value="OAQ24323.1"/>
    <property type="molecule type" value="Genomic_DNA"/>
</dbReference>
<proteinExistence type="predicted"/>
<organism evidence="1 2">
    <name type="scientific">Linnemannia elongata AG-77</name>
    <dbReference type="NCBI Taxonomy" id="1314771"/>
    <lineage>
        <taxon>Eukaryota</taxon>
        <taxon>Fungi</taxon>
        <taxon>Fungi incertae sedis</taxon>
        <taxon>Mucoromycota</taxon>
        <taxon>Mortierellomycotina</taxon>
        <taxon>Mortierellomycetes</taxon>
        <taxon>Mortierellales</taxon>
        <taxon>Mortierellaceae</taxon>
        <taxon>Linnemannia</taxon>
    </lineage>
</organism>
<keyword evidence="2" id="KW-1185">Reference proteome</keyword>
<evidence type="ECO:0000313" key="2">
    <source>
        <dbReference type="Proteomes" id="UP000078512"/>
    </source>
</evidence>
<sequence>MATILSGPFKNNKVVTPRVPINSTDNLTSPVMFRRPQFPIKPIFAMTINKSQRTDPPNFHPVNVRHPIPCQAHPSMLNNLHAITTPSGSFPGITSTPENMMDQPFTATRKKKKKKPTSPKTEAPNEIAVLPPTFTMPGSYPSQIPSRTPEAVAKAVETKTCLYVPVEGDIKILPWKSPPAIGDMLEWQDYEGLSFLSGHLLSQGHRLSGFIRNFGPNSDGVNRRCTKLYVAEINGPVIVVNETRKGGVASLSEKDIPNIFI</sequence>
<dbReference type="Proteomes" id="UP000078512">
    <property type="component" value="Unassembled WGS sequence"/>
</dbReference>